<dbReference type="EnsemblMetazoa" id="G33428.1">
    <property type="protein sequence ID" value="G33428.1:cds"/>
    <property type="gene ID" value="G33428"/>
</dbReference>
<dbReference type="AlphaFoldDB" id="A0A8W8MJC5"/>
<dbReference type="Proteomes" id="UP000005408">
    <property type="component" value="Unassembled WGS sequence"/>
</dbReference>
<name>A0A8W8MJC5_MAGGI</name>
<sequence length="162" mass="18209">MDGRPMSLTENKAQLQRWMVAHPEVATVINEFESVQRTNKAKDQLYDTMGRTRVSCCNATGKMVYLDSYLKTGNAEIDCRGKNGSRQTAANWGKGWPTPHHSPKKVSSVNSAVLLPQIKLRRRLSALDKKTKWSKDNKELVRGLLSSKSAHKYMSSDEEGRG</sequence>
<proteinExistence type="predicted"/>
<keyword evidence="2" id="KW-1185">Reference proteome</keyword>
<accession>A0A8W8MJC5</accession>
<protein>
    <submittedName>
        <fullName evidence="1">Uncharacterized protein</fullName>
    </submittedName>
</protein>
<reference evidence="1" key="1">
    <citation type="submission" date="2022-08" db="UniProtKB">
        <authorList>
            <consortium name="EnsemblMetazoa"/>
        </authorList>
    </citation>
    <scope>IDENTIFICATION</scope>
    <source>
        <strain evidence="1">05x7-T-G4-1.051#20</strain>
    </source>
</reference>
<evidence type="ECO:0000313" key="2">
    <source>
        <dbReference type="Proteomes" id="UP000005408"/>
    </source>
</evidence>
<organism evidence="1 2">
    <name type="scientific">Magallana gigas</name>
    <name type="common">Pacific oyster</name>
    <name type="synonym">Crassostrea gigas</name>
    <dbReference type="NCBI Taxonomy" id="29159"/>
    <lineage>
        <taxon>Eukaryota</taxon>
        <taxon>Metazoa</taxon>
        <taxon>Spiralia</taxon>
        <taxon>Lophotrochozoa</taxon>
        <taxon>Mollusca</taxon>
        <taxon>Bivalvia</taxon>
        <taxon>Autobranchia</taxon>
        <taxon>Pteriomorphia</taxon>
        <taxon>Ostreida</taxon>
        <taxon>Ostreoidea</taxon>
        <taxon>Ostreidae</taxon>
        <taxon>Magallana</taxon>
    </lineage>
</organism>
<evidence type="ECO:0000313" key="1">
    <source>
        <dbReference type="EnsemblMetazoa" id="G33428.1:cds"/>
    </source>
</evidence>